<evidence type="ECO:0000313" key="1">
    <source>
        <dbReference type="EMBL" id="KAJ2880383.1"/>
    </source>
</evidence>
<name>A0ACC1LUM2_9FUNG</name>
<keyword evidence="2" id="KW-1185">Reference proteome</keyword>
<dbReference type="EMBL" id="JANBVB010003121">
    <property type="protein sequence ID" value="KAJ2880383.1"/>
    <property type="molecule type" value="Genomic_DNA"/>
</dbReference>
<feature type="non-terminal residue" evidence="1">
    <location>
        <position position="214"/>
    </location>
</feature>
<proteinExistence type="predicted"/>
<reference evidence="1" key="1">
    <citation type="submission" date="2022-07" db="EMBL/GenBank/DDBJ databases">
        <title>Phylogenomic reconstructions and comparative analyses of Kickxellomycotina fungi.</title>
        <authorList>
            <person name="Reynolds N.K."/>
            <person name="Stajich J.E."/>
            <person name="Barry K."/>
            <person name="Grigoriev I.V."/>
            <person name="Crous P."/>
            <person name="Smith M.E."/>
        </authorList>
    </citation>
    <scope>NUCLEOTIDE SEQUENCE</scope>
    <source>
        <strain evidence="1">CBS 190363</strain>
    </source>
</reference>
<organism evidence="1 2">
    <name type="scientific">Coemansia aciculifera</name>
    <dbReference type="NCBI Taxonomy" id="417176"/>
    <lineage>
        <taxon>Eukaryota</taxon>
        <taxon>Fungi</taxon>
        <taxon>Fungi incertae sedis</taxon>
        <taxon>Zoopagomycota</taxon>
        <taxon>Kickxellomycotina</taxon>
        <taxon>Kickxellomycetes</taxon>
        <taxon>Kickxellales</taxon>
        <taxon>Kickxellaceae</taxon>
        <taxon>Coemansia</taxon>
    </lineage>
</organism>
<sequence>MAEQRTVSPTEPDLQAAISAIKASSPELGIVRVCAALREGNPTWQLSEKRVRRIMISLGLVQASGTDAADTGASNKSVAASLVPKSYIAPGDFVHALGKGQVEVKYIDGTKGKGVFASNNFGKGENIFEETPFAWYPRWDTVSASYHTKSDAECQLCARTVERSIHADRGLLRPVKCSRCPAWFCSNICKKEAEARFHQIECSKHNSHFVGLAN</sequence>
<comment type="caution">
    <text evidence="1">The sequence shown here is derived from an EMBL/GenBank/DDBJ whole genome shotgun (WGS) entry which is preliminary data.</text>
</comment>
<gene>
    <name evidence="1" type="ORF">IWW38_005959</name>
</gene>
<protein>
    <submittedName>
        <fullName evidence="1">Uncharacterized protein</fullName>
    </submittedName>
</protein>
<dbReference type="Proteomes" id="UP001139981">
    <property type="component" value="Unassembled WGS sequence"/>
</dbReference>
<evidence type="ECO:0000313" key="2">
    <source>
        <dbReference type="Proteomes" id="UP001139981"/>
    </source>
</evidence>
<accession>A0ACC1LUM2</accession>